<dbReference type="EMBL" id="CP011125">
    <property type="protein sequence ID" value="AKF03406.1"/>
    <property type="molecule type" value="Genomic_DNA"/>
</dbReference>
<dbReference type="InterPro" id="IPR050708">
    <property type="entry name" value="T6SS_VgrG/RHS"/>
</dbReference>
<evidence type="ECO:0000259" key="5">
    <source>
        <dbReference type="Pfam" id="PF25023"/>
    </source>
</evidence>
<dbReference type="Pfam" id="PF25023">
    <property type="entry name" value="TEN_YD-shell"/>
    <property type="match status" value="1"/>
</dbReference>
<feature type="compositionally biased region" description="Low complexity" evidence="2">
    <location>
        <begin position="1318"/>
        <end position="1328"/>
    </location>
</feature>
<evidence type="ECO:0000313" key="7">
    <source>
        <dbReference type="Proteomes" id="UP000034883"/>
    </source>
</evidence>
<dbReference type="InterPro" id="IPR057517">
    <property type="entry name" value="SsdA-like_C"/>
</dbReference>
<dbReference type="Gene3D" id="2.180.10.10">
    <property type="entry name" value="RHS repeat-associated core"/>
    <property type="match status" value="2"/>
</dbReference>
<dbReference type="Pfam" id="PF24120">
    <property type="entry name" value="SsdA_C"/>
    <property type="match status" value="1"/>
</dbReference>
<evidence type="ECO:0000256" key="2">
    <source>
        <dbReference type="SAM" id="MobiDB-lite"/>
    </source>
</evidence>
<organism evidence="6 7">
    <name type="scientific">Sandaracinus amylolyticus</name>
    <dbReference type="NCBI Taxonomy" id="927083"/>
    <lineage>
        <taxon>Bacteria</taxon>
        <taxon>Pseudomonadati</taxon>
        <taxon>Myxococcota</taxon>
        <taxon>Polyangia</taxon>
        <taxon>Polyangiales</taxon>
        <taxon>Sandaracinaceae</taxon>
        <taxon>Sandaracinus</taxon>
    </lineage>
</organism>
<dbReference type="NCBIfam" id="TIGR03696">
    <property type="entry name" value="Rhs_assc_core"/>
    <property type="match status" value="1"/>
</dbReference>
<dbReference type="InterPro" id="IPR031325">
    <property type="entry name" value="RHS_repeat"/>
</dbReference>
<dbReference type="PRINTS" id="PR00394">
    <property type="entry name" value="RHSPROTEIN"/>
</dbReference>
<dbReference type="STRING" id="927083.DB32_000555"/>
<dbReference type="InterPro" id="IPR022385">
    <property type="entry name" value="Rhs_assc_core"/>
</dbReference>
<dbReference type="NCBIfam" id="TIGR01643">
    <property type="entry name" value="YD_repeat_2x"/>
    <property type="match status" value="4"/>
</dbReference>
<dbReference type="InterPro" id="IPR056823">
    <property type="entry name" value="TEN-like_YD-shell"/>
</dbReference>
<dbReference type="KEGG" id="samy:DB32_000555"/>
<accession>A0A0F6VZ83</accession>
<reference evidence="6 7" key="1">
    <citation type="submission" date="2015-03" db="EMBL/GenBank/DDBJ databases">
        <title>Genome assembly of Sandaracinus amylolyticus DSM 53668.</title>
        <authorList>
            <person name="Sharma G."/>
            <person name="Subramanian S."/>
        </authorList>
    </citation>
    <scope>NUCLEOTIDE SEQUENCE [LARGE SCALE GENOMIC DNA]</scope>
    <source>
        <strain evidence="6 7">DSM 53668</strain>
    </source>
</reference>
<dbReference type="PANTHER" id="PTHR32305">
    <property type="match status" value="1"/>
</dbReference>
<feature type="domain" description="Single-strand DNA deaminase toxin A-like C-terminal" evidence="4">
    <location>
        <begin position="1447"/>
        <end position="1504"/>
    </location>
</feature>
<protein>
    <submittedName>
        <fullName evidence="6">Rhs family protein</fullName>
    </submittedName>
</protein>
<proteinExistence type="predicted"/>
<dbReference type="Pfam" id="PF20148">
    <property type="entry name" value="DUF6531"/>
    <property type="match status" value="1"/>
</dbReference>
<feature type="compositionally biased region" description="Basic and acidic residues" evidence="2">
    <location>
        <begin position="1329"/>
        <end position="1339"/>
    </location>
</feature>
<feature type="domain" description="DUF6531" evidence="3">
    <location>
        <begin position="333"/>
        <end position="405"/>
    </location>
</feature>
<dbReference type="CDD" id="cd14740">
    <property type="entry name" value="PAAR_4"/>
    <property type="match status" value="1"/>
</dbReference>
<dbReference type="Proteomes" id="UP000034883">
    <property type="component" value="Chromosome"/>
</dbReference>
<feature type="region of interest" description="Disordered" evidence="2">
    <location>
        <begin position="1299"/>
        <end position="1471"/>
    </location>
</feature>
<gene>
    <name evidence="6" type="ORF">DB32_000555</name>
</gene>
<evidence type="ECO:0000256" key="1">
    <source>
        <dbReference type="ARBA" id="ARBA00022737"/>
    </source>
</evidence>
<evidence type="ECO:0000259" key="3">
    <source>
        <dbReference type="Pfam" id="PF20148"/>
    </source>
</evidence>
<evidence type="ECO:0000259" key="4">
    <source>
        <dbReference type="Pfam" id="PF24120"/>
    </source>
</evidence>
<dbReference type="InterPro" id="IPR006530">
    <property type="entry name" value="YD"/>
</dbReference>
<sequence length="1575" mass="173436">MPGDPPDSPRLRPPRDRVRLPIIDPQPISESTRQARVAAVFETVTSLPDAFTSAPPAEQGGAGYVAQWAGGVLGIINAPAMFIDTLSAEVIQTILDETGFGALFPAQPVAVIGTTMHMGTPHTHAHPPSTTPAGVFPLPSFGVAFLAGSASVLVNGVPALRAGDIGLGLTCGSMAPPFEIMTGASGVFFGGSRVARLGMDITAHCNPMPAGSKALQMAAGIAGAVVSAAGAAAQASAGNTGAAIAQAAQAALDSAALAISMLRGADPAGPPGVGVLLGPPTTVLAGGPPIPNLGALAQGALYSALRRAMRAAAGRVRRPTQSCDANGRRGDGGEPVSLVTGANFNTHRDFASAHGGFVWSRHTSSAKSREHSVLGWGWKHCLENTLRVRLHRAVFETFDGDRIEFPRIRHGQTLVRAAGYVLRQLSPTRFTVSHRRLGTYEFVRNTPDAVSTHPVSVLREKARIELIHDSVGRLVEVRETSLRTPVAPRARYTLHYDQHHHLVEVRGGLETQIPKRLIAYGYDLRGRLTTTEDARGSREHFSYDIAHRITEATDRNGFRYRYQYDLQGRCVFASGEDNLWWSKFDYSKPRQTRYELHDGSARIVHYDDDGVITKIVDPYGGVLKRIRDADGRVVAEIDSGGREMKLLYDEDDAHYARMDRFGNLYPPQVDQPGLPDPFVRDLPTSSRERVLGELAPCLDTDAGAASHRIPDPLLDLAASVFRAPRAAREPVREVDAYGRPIREVDAHGRVQEWQYDRAGNVVLYRDRDGREHRKQIRSWNLVGAQIDPLGATTRYSHNPHEHITEIVDPLGTVSAYDYDSKDRVVRVHRDGRIREEYDYDLGDRMTAKRDANGVVLMRVTPHENGLVGRYELRDGEVIDLDYDENGNVTRADTHTHKVWKSWDALRRRLRDRCDDREVRHWYDGEDLRVTVVGRFTTRYERGHNDLVSIIAPTGRTWTMEPVGPGTVQIDHGNGAREIQQYDPDGRLLGRLLWKRADDGSLVSWAARLDYSDEGDLRTAWDSIRGRRHFEVDAAHRLIAEIGEDGVPHSYRHDAAGNLLSKPGLPLVQIGRANRLVSAADEQFEYDHRDHIVVRRSNAAETRYFRDGFDQIVRIEDDAGEPWTATYDGLGRRITAGRGDRLKLFWWDGDRVAAETFPSGQLRIYVYAGARSLVPIGFVDYASADAESSSGRSYSVFSDQVGMPLHIEDERGEIVWWADRVDPYGHVVVNPASVLEYNLRWPGHYYDSDTGLHYNRFRYYDPWLGRYLESDPIGCAGGVNLYAYPANPLVSVDVLGLHNEHNHPAQEGSQGHPDREAVPRSVASDVAASRAHEPRTDRRPIGVLTTEEARAAGVPLPSGARRYPNRWGYDTSAGRWVRNVDPTSSPREHPSRWAPPPSDTPPSTRAEIETSRRAAAAAADEQARIRAQRESDSERCVAAVEGSDRPYTRSGEIGDDAERYPGYASRSSDEMMARSDEIGHELQDGGANDFNGPGSAASVHCEKQHAVAHPGEAVGVGLPMCRDCRNYFRVEAAAQGRDLVVTDPNMTRVFHPDGSVTEYRPDGSVYRGASSASDPY</sequence>
<feature type="compositionally biased region" description="Basic and acidic residues" evidence="2">
    <location>
        <begin position="1420"/>
        <end position="1434"/>
    </location>
</feature>
<evidence type="ECO:0000313" key="6">
    <source>
        <dbReference type="EMBL" id="AKF03406.1"/>
    </source>
</evidence>
<dbReference type="InterPro" id="IPR045351">
    <property type="entry name" value="DUF6531"/>
</dbReference>
<feature type="region of interest" description="Disordered" evidence="2">
    <location>
        <begin position="316"/>
        <end position="335"/>
    </location>
</feature>
<feature type="region of interest" description="Disordered" evidence="2">
    <location>
        <begin position="1551"/>
        <end position="1575"/>
    </location>
</feature>
<keyword evidence="7" id="KW-1185">Reference proteome</keyword>
<dbReference type="Pfam" id="PF05593">
    <property type="entry name" value="RHS_repeat"/>
    <property type="match status" value="2"/>
</dbReference>
<feature type="domain" description="Teneurin-like YD-shell" evidence="5">
    <location>
        <begin position="1028"/>
        <end position="1270"/>
    </location>
</feature>
<name>A0A0F6VZ83_9BACT</name>
<dbReference type="PANTHER" id="PTHR32305:SF15">
    <property type="entry name" value="PROTEIN RHSA-RELATED"/>
    <property type="match status" value="1"/>
</dbReference>
<keyword evidence="1" id="KW-0677">Repeat</keyword>